<evidence type="ECO:0000313" key="3">
    <source>
        <dbReference type="Proteomes" id="UP001314170"/>
    </source>
</evidence>
<dbReference type="PANTHER" id="PTHR21243">
    <property type="entry name" value="PROTEIN SCAI"/>
    <property type="match status" value="1"/>
</dbReference>
<evidence type="ECO:0000313" key="2">
    <source>
        <dbReference type="EMBL" id="CAK7354598.1"/>
    </source>
</evidence>
<evidence type="ECO:0000256" key="1">
    <source>
        <dbReference type="SAM" id="MobiDB-lite"/>
    </source>
</evidence>
<feature type="region of interest" description="Disordered" evidence="1">
    <location>
        <begin position="360"/>
        <end position="397"/>
    </location>
</feature>
<dbReference type="GO" id="GO:0003714">
    <property type="term" value="F:transcription corepressor activity"/>
    <property type="evidence" value="ECO:0007669"/>
    <property type="project" value="InterPro"/>
</dbReference>
<dbReference type="Pfam" id="PF12070">
    <property type="entry name" value="SCAI"/>
    <property type="match status" value="1"/>
</dbReference>
<dbReference type="AlphaFoldDB" id="A0AAV1SPP9"/>
<gene>
    <name evidence="2" type="ORF">DCAF_LOCUS25244</name>
</gene>
<comment type="caution">
    <text evidence="2">The sequence shown here is derived from an EMBL/GenBank/DDBJ whole genome shotgun (WGS) entry which is preliminary data.</text>
</comment>
<evidence type="ECO:0008006" key="4">
    <source>
        <dbReference type="Google" id="ProtNLM"/>
    </source>
</evidence>
<reference evidence="2 3" key="1">
    <citation type="submission" date="2024-01" db="EMBL/GenBank/DDBJ databases">
        <authorList>
            <person name="Waweru B."/>
        </authorList>
    </citation>
    <scope>NUCLEOTIDE SEQUENCE [LARGE SCALE GENOMIC DNA]</scope>
</reference>
<sequence>MAKEENDVVSRTFRALVESADRKFARVRDLPLYGRAPQNHYFLKVFKAYMRLWKYQQENRSKLVDSGLNRWEIGEIASRIGQLYFNQYMRSSEARFLVEAYVFYEAILERKYFDAGGSGKAKVDVGVRFKELRFYARFLLVALILNKIDTVRLLAERFKGLVDDSKTNFRETNFKEWKLVVQEIFRFMEVDTAFTNVRPLRYCALFDSHPASRPCLARFHARKIVKFKDALLTSYHRNEVKFAELTLDTYRMMQCLEWEPSGSLYRKRPIESVHLNRPVESNENGTVIDHSGAASGLIDMNLAADLTDPTLPPNPRKAVLYRPSVTHLLAVMATICEELPPESVVLIYLSASGKAARSNLSQAESSGGSRKSSKEKVVSGAYSEQRSSVPESHCNGKRESSDYYDNYLWLGPRANGGSNALYPGDIIPFTRRPLFLIIDSDNSHAFKAERGEPAALLLSPLRPAFKNLSAVDTTHRGSQFTFFLTAPLQAFCQMVGLTSGDSDMGFYNGAEEMLSTAFSEWEVILCTSKGLDLVWAQVLSDPFLRRLILRSVLSVFCPPEDDEQYLPVCLPSLPSSVSARSEVVQSAVIRLANHLKVTDCFQFVGLEGTSKEYNLAIEAGGQEENISRAWLLLLV</sequence>
<dbReference type="InterPro" id="IPR022709">
    <property type="entry name" value="SCAI"/>
</dbReference>
<dbReference type="GO" id="GO:0006351">
    <property type="term" value="P:DNA-templated transcription"/>
    <property type="evidence" value="ECO:0007669"/>
    <property type="project" value="InterPro"/>
</dbReference>
<accession>A0AAV1SPP9</accession>
<organism evidence="2 3">
    <name type="scientific">Dovyalis caffra</name>
    <dbReference type="NCBI Taxonomy" id="77055"/>
    <lineage>
        <taxon>Eukaryota</taxon>
        <taxon>Viridiplantae</taxon>
        <taxon>Streptophyta</taxon>
        <taxon>Embryophyta</taxon>
        <taxon>Tracheophyta</taxon>
        <taxon>Spermatophyta</taxon>
        <taxon>Magnoliopsida</taxon>
        <taxon>eudicotyledons</taxon>
        <taxon>Gunneridae</taxon>
        <taxon>Pentapetalae</taxon>
        <taxon>rosids</taxon>
        <taxon>fabids</taxon>
        <taxon>Malpighiales</taxon>
        <taxon>Salicaceae</taxon>
        <taxon>Flacourtieae</taxon>
        <taxon>Dovyalis</taxon>
    </lineage>
</organism>
<protein>
    <recommendedName>
        <fullName evidence="4">Protein SCAI</fullName>
    </recommendedName>
</protein>
<proteinExistence type="predicted"/>
<name>A0AAV1SPP9_9ROSI</name>
<dbReference type="EMBL" id="CAWUPB010001195">
    <property type="protein sequence ID" value="CAK7354598.1"/>
    <property type="molecule type" value="Genomic_DNA"/>
</dbReference>
<keyword evidence="3" id="KW-1185">Reference proteome</keyword>
<dbReference type="Proteomes" id="UP001314170">
    <property type="component" value="Unassembled WGS sequence"/>
</dbReference>